<dbReference type="PANTHER" id="PTHR22589:SF103">
    <property type="entry name" value="CARNITINE O-ACETYL-TRANSFERASE, ISOFORM A-RELATED"/>
    <property type="match status" value="1"/>
</dbReference>
<dbReference type="AlphaFoldDB" id="A0A195FFA0"/>
<dbReference type="GO" id="GO:0019254">
    <property type="term" value="P:carnitine metabolic process, CoA-linked"/>
    <property type="evidence" value="ECO:0007669"/>
    <property type="project" value="TreeGrafter"/>
</dbReference>
<dbReference type="PANTHER" id="PTHR22589">
    <property type="entry name" value="CARNITINE O-ACYLTRANSFERASE"/>
    <property type="match status" value="1"/>
</dbReference>
<evidence type="ECO:0000256" key="5">
    <source>
        <dbReference type="RuleBase" id="RU003801"/>
    </source>
</evidence>
<reference evidence="7 8" key="1">
    <citation type="submission" date="2016-03" db="EMBL/GenBank/DDBJ databases">
        <title>Trachymyrmex septentrionalis WGS genome.</title>
        <authorList>
            <person name="Nygaard S."/>
            <person name="Hu H."/>
            <person name="Boomsma J."/>
            <person name="Zhang G."/>
        </authorList>
    </citation>
    <scope>NUCLEOTIDE SEQUENCE [LARGE SCALE GENOMIC DNA]</scope>
    <source>
        <strain evidence="7">Tsep2-gDNA-1</strain>
        <tissue evidence="7">Whole body</tissue>
    </source>
</reference>
<dbReference type="EMBL" id="KQ981625">
    <property type="protein sequence ID" value="KYN39063.1"/>
    <property type="molecule type" value="Genomic_DNA"/>
</dbReference>
<dbReference type="InterPro" id="IPR039551">
    <property type="entry name" value="Cho/carn_acyl_trans"/>
</dbReference>
<comment type="similarity">
    <text evidence="1 5">Belongs to the carnitine/choline acetyltransferase family.</text>
</comment>
<organism evidence="7 8">
    <name type="scientific">Trachymyrmex septentrionalis</name>
    <dbReference type="NCBI Taxonomy" id="34720"/>
    <lineage>
        <taxon>Eukaryota</taxon>
        <taxon>Metazoa</taxon>
        <taxon>Ecdysozoa</taxon>
        <taxon>Arthropoda</taxon>
        <taxon>Hexapoda</taxon>
        <taxon>Insecta</taxon>
        <taxon>Pterygota</taxon>
        <taxon>Neoptera</taxon>
        <taxon>Endopterygota</taxon>
        <taxon>Hymenoptera</taxon>
        <taxon>Apocrita</taxon>
        <taxon>Aculeata</taxon>
        <taxon>Formicoidea</taxon>
        <taxon>Formicidae</taxon>
        <taxon>Myrmicinae</taxon>
        <taxon>Trachymyrmex</taxon>
    </lineage>
</organism>
<protein>
    <submittedName>
        <fullName evidence="7">Carnitine O-acetyltransferase</fullName>
    </submittedName>
</protein>
<keyword evidence="2 5" id="KW-0808">Transferase</keyword>
<evidence type="ECO:0000256" key="1">
    <source>
        <dbReference type="ARBA" id="ARBA00005232"/>
    </source>
</evidence>
<evidence type="ECO:0000259" key="6">
    <source>
        <dbReference type="Pfam" id="PF00755"/>
    </source>
</evidence>
<gene>
    <name evidence="7" type="ORF">ALC56_06489</name>
</gene>
<dbReference type="Gene3D" id="3.30.559.70">
    <property type="entry name" value="Choline/Carnitine o-acyltransferase, domain 2"/>
    <property type="match status" value="1"/>
</dbReference>
<evidence type="ECO:0000313" key="7">
    <source>
        <dbReference type="EMBL" id="KYN39063.1"/>
    </source>
</evidence>
<dbReference type="SUPFAM" id="SSF52777">
    <property type="entry name" value="CoA-dependent acyltransferases"/>
    <property type="match status" value="2"/>
</dbReference>
<feature type="active site" description="Proton acceptor" evidence="4">
    <location>
        <position position="424"/>
    </location>
</feature>
<accession>A0A195FFA0</accession>
<evidence type="ECO:0000256" key="4">
    <source>
        <dbReference type="PIRSR" id="PIRSR600542-1"/>
    </source>
</evidence>
<evidence type="ECO:0000313" key="8">
    <source>
        <dbReference type="Proteomes" id="UP000078541"/>
    </source>
</evidence>
<dbReference type="Pfam" id="PF00755">
    <property type="entry name" value="Carn_acyltransf"/>
    <property type="match status" value="1"/>
</dbReference>
<dbReference type="PROSITE" id="PS00440">
    <property type="entry name" value="ACYLTRANSF_C_2"/>
    <property type="match status" value="1"/>
</dbReference>
<sequence length="709" mass="80481">MSLPHSSLRHIFSSSTVANRVCNCWQRSFMVLKATNSAQYDPKVILTFCLQGYKYAPNKLTLPSASLDENTVRLSSSSLEKPVMYKVLSNVSKYTVYNGLRRTPFVLHGASITTNLNQQPIPKQPVPDLKQTAERYLRSLKPLLTDNEYKNTERIVGEFIHTGAGPRLHAKLLERYQNTDNWMKEWWLEVAYLGYRLPVIVHSSPGTVGPPVTFHQPDDMYVYAARLVAAVCNYNEMVKSGKMKQEMVRNYPLDMQPYGMILGTHRRPNKVVDKLLHTDEAQHIIIISNNNFFKLRVVDKDGILSEGKLLAAVKDIVDRSNTQGKPIGILTGNDRDSWAKDYSLLLELDNNRNIIKDIESSLFILCLDKDLPKDVFKEKNNASVRAIQTMTGYSSYVNAGNRWHDKTIQYIISADGYIGMEYEHSPCEGIPVAVLHDYVLRYIATRENSARNGKSANFPRPELLKFETNDTIDCAIKIATDTVDKLSDDIDMECFTFDKFGADAIKAIKLSPDSFIQIALQVTFYNLQKKAPAHYESAALRRFINARTECIRSTSTESVEFAKVMLPGECKSKQQKKEMMNKAINAHKEYVEQVRYMSTSIIIRVDRHLFGLKMIAKSEGMELPELYKDVGYTRSTHFNLTSSQVPYKSASFMCYGPVVPDGYGCCYNPRPKDILFACSSFKSCNETNTKDFACVLQQTLCDMRDIGSE</sequence>
<dbReference type="InterPro" id="IPR042231">
    <property type="entry name" value="Cho/carn_acyl_trans_2"/>
</dbReference>
<dbReference type="InterPro" id="IPR023213">
    <property type="entry name" value="CAT-like_dom_sf"/>
</dbReference>
<dbReference type="GO" id="GO:0004092">
    <property type="term" value="F:carnitine O-acetyltransferase activity"/>
    <property type="evidence" value="ECO:0007669"/>
    <property type="project" value="TreeGrafter"/>
</dbReference>
<dbReference type="GO" id="GO:0005777">
    <property type="term" value="C:peroxisome"/>
    <property type="evidence" value="ECO:0007669"/>
    <property type="project" value="TreeGrafter"/>
</dbReference>
<keyword evidence="8" id="KW-1185">Reference proteome</keyword>
<evidence type="ECO:0000256" key="2">
    <source>
        <dbReference type="ARBA" id="ARBA00022679"/>
    </source>
</evidence>
<dbReference type="Gene3D" id="3.30.559.10">
    <property type="entry name" value="Chloramphenicol acetyltransferase-like domain"/>
    <property type="match status" value="1"/>
</dbReference>
<dbReference type="Proteomes" id="UP000078541">
    <property type="component" value="Unassembled WGS sequence"/>
</dbReference>
<proteinExistence type="inferred from homology"/>
<dbReference type="STRING" id="34720.A0A195FFA0"/>
<feature type="domain" description="Choline/carnitine acyltransferase" evidence="6">
    <location>
        <begin position="125"/>
        <end position="698"/>
    </location>
</feature>
<name>A0A195FFA0_9HYME</name>
<evidence type="ECO:0000256" key="3">
    <source>
        <dbReference type="ARBA" id="ARBA00023315"/>
    </source>
</evidence>
<keyword evidence="3 5" id="KW-0012">Acyltransferase</keyword>
<dbReference type="InterPro" id="IPR000542">
    <property type="entry name" value="Carn_acyl_trans"/>
</dbReference>
<dbReference type="PROSITE" id="PS00439">
    <property type="entry name" value="ACYLTRANSF_C_1"/>
    <property type="match status" value="1"/>
</dbReference>